<evidence type="ECO:0000313" key="2">
    <source>
        <dbReference type="EMBL" id="XBO40482.1"/>
    </source>
</evidence>
<dbReference type="RefSeq" id="WP_406857342.1">
    <property type="nucleotide sequence ID" value="NZ_CP157484.1"/>
</dbReference>
<protein>
    <submittedName>
        <fullName evidence="2">Pilus assembly protein TadG-related protein</fullName>
    </submittedName>
</protein>
<dbReference type="Pfam" id="PF13400">
    <property type="entry name" value="Tad"/>
    <property type="match status" value="1"/>
</dbReference>
<name>A0AAU7JJW4_9HYPH</name>
<organism evidence="2">
    <name type="scientific">Alsobacter sp. KACC 23698</name>
    <dbReference type="NCBI Taxonomy" id="3149229"/>
    <lineage>
        <taxon>Bacteria</taxon>
        <taxon>Pseudomonadati</taxon>
        <taxon>Pseudomonadota</taxon>
        <taxon>Alphaproteobacteria</taxon>
        <taxon>Hyphomicrobiales</taxon>
        <taxon>Alsobacteraceae</taxon>
        <taxon>Alsobacter</taxon>
    </lineage>
</organism>
<evidence type="ECO:0000259" key="1">
    <source>
        <dbReference type="Pfam" id="PF13400"/>
    </source>
</evidence>
<sequence>MKLLSSFIHDTSASSAVVFSVALLPITVAAGGAVDLTRAYTTQTLLQTQTDSAALKVALMGPLVTSDQRLAAARSLFADGRTSAADVAVTWDGLTTTVTASAQTPTTLLNVAGMKSIPTKAKASAETVRSGPVACILALNPTANDAILIAGSASLVAEGCALYSNSSSPSAISVQGSAVVQALGFCSVGGFSGPANTTPMPLTGCSSVTDPFANLQRPSSSGCSYNNLQVQPSQTKSLTPGTFCGGLTIKGTATLDPGVYIVKDGPLSIASQANVSGTGVTFLLTGSGASFSISAGGAISLTAPSSGTYSGMLIMQDKASNVGAGDTLNGGGNMTLTGAIYLPTQTLTINGGSGFGQTSTFMPIIADQVKFAGSTTARADLQTMRTSQPLAQVQNGARLTQ</sequence>
<feature type="domain" description="Putative Flp pilus-assembly TadG-like N-terminal" evidence="1">
    <location>
        <begin position="15"/>
        <end position="55"/>
    </location>
</feature>
<dbReference type="EMBL" id="CP157484">
    <property type="protein sequence ID" value="XBO40482.1"/>
    <property type="molecule type" value="Genomic_DNA"/>
</dbReference>
<reference evidence="2" key="1">
    <citation type="submission" date="2024-05" db="EMBL/GenBank/DDBJ databases">
        <authorList>
            <person name="Kim S."/>
            <person name="Heo J."/>
            <person name="Choi H."/>
            <person name="Choi Y."/>
            <person name="Kwon S.-W."/>
            <person name="Kim Y."/>
        </authorList>
    </citation>
    <scope>NUCLEOTIDE SEQUENCE</scope>
    <source>
        <strain evidence="2">KACC 23698</strain>
    </source>
</reference>
<accession>A0AAU7JJW4</accession>
<proteinExistence type="predicted"/>
<dbReference type="InterPro" id="IPR028087">
    <property type="entry name" value="Tad_N"/>
</dbReference>
<gene>
    <name evidence="2" type="ORF">ABEG18_06870</name>
</gene>
<dbReference type="AlphaFoldDB" id="A0AAU7JJW4"/>